<evidence type="ECO:0000256" key="3">
    <source>
        <dbReference type="ARBA" id="ARBA00022454"/>
    </source>
</evidence>
<evidence type="ECO:0000256" key="7">
    <source>
        <dbReference type="ARBA" id="ARBA00023306"/>
    </source>
</evidence>
<feature type="domain" description="Kinetochore protein Nuf2 N-terminal" evidence="10">
    <location>
        <begin position="9"/>
        <end position="130"/>
    </location>
</feature>
<comment type="subcellular location">
    <subcellularLocation>
        <location evidence="1">Chromosome</location>
        <location evidence="1">Centromere</location>
    </subcellularLocation>
</comment>
<evidence type="ECO:0000256" key="6">
    <source>
        <dbReference type="ARBA" id="ARBA00023054"/>
    </source>
</evidence>
<evidence type="ECO:0000256" key="1">
    <source>
        <dbReference type="ARBA" id="ARBA00004584"/>
    </source>
</evidence>
<dbReference type="Gene3D" id="1.10.418.60">
    <property type="entry name" value="Ncd80 complex, Nuf2 subunit"/>
    <property type="match status" value="1"/>
</dbReference>
<gene>
    <name evidence="11" type="ORF">THOM_1790</name>
</gene>
<evidence type="ECO:0000313" key="12">
    <source>
        <dbReference type="Proteomes" id="UP000011185"/>
    </source>
</evidence>
<dbReference type="AlphaFoldDB" id="L7JUZ3"/>
<keyword evidence="8" id="KW-0137">Centromere</keyword>
<dbReference type="Proteomes" id="UP000011185">
    <property type="component" value="Unassembled WGS sequence"/>
</dbReference>
<evidence type="ECO:0000313" key="11">
    <source>
        <dbReference type="EMBL" id="ELQ75293.1"/>
    </source>
</evidence>
<evidence type="ECO:0000256" key="2">
    <source>
        <dbReference type="ARBA" id="ARBA00005498"/>
    </source>
</evidence>
<dbReference type="GO" id="GO:0031262">
    <property type="term" value="C:Ndc80 complex"/>
    <property type="evidence" value="ECO:0007669"/>
    <property type="project" value="InterPro"/>
</dbReference>
<dbReference type="InParanoid" id="L7JUZ3"/>
<feature type="coiled-coil region" evidence="9">
    <location>
        <begin position="123"/>
        <end position="413"/>
    </location>
</feature>
<organism evidence="11 12">
    <name type="scientific">Trachipleistophora hominis</name>
    <name type="common">Microsporidian parasite</name>
    <dbReference type="NCBI Taxonomy" id="72359"/>
    <lineage>
        <taxon>Eukaryota</taxon>
        <taxon>Fungi</taxon>
        <taxon>Fungi incertae sedis</taxon>
        <taxon>Microsporidia</taxon>
        <taxon>Pleistophoridae</taxon>
        <taxon>Trachipleistophora</taxon>
    </lineage>
</organism>
<evidence type="ECO:0000256" key="8">
    <source>
        <dbReference type="ARBA" id="ARBA00023328"/>
    </source>
</evidence>
<name>L7JUZ3_TRAHO</name>
<keyword evidence="6 9" id="KW-0175">Coiled coil</keyword>
<dbReference type="InterPro" id="IPR005549">
    <property type="entry name" value="Kinetochore_Nuf2_N"/>
</dbReference>
<protein>
    <submittedName>
        <fullName evidence="11">Centromere-associated protein NUF2</fullName>
    </submittedName>
</protein>
<keyword evidence="7" id="KW-0131">Cell cycle</keyword>
<keyword evidence="4" id="KW-0132">Cell division</keyword>
<dbReference type="OrthoDB" id="8194677at2759"/>
<evidence type="ECO:0000256" key="9">
    <source>
        <dbReference type="SAM" id="Coils"/>
    </source>
</evidence>
<dbReference type="FunCoup" id="L7JUZ3">
    <property type="interactions" value="16"/>
</dbReference>
<dbReference type="GO" id="GO:0051301">
    <property type="term" value="P:cell division"/>
    <property type="evidence" value="ECO:0007669"/>
    <property type="project" value="UniProtKB-KW"/>
</dbReference>
<dbReference type="STRING" id="72359.L7JUZ3"/>
<dbReference type="Pfam" id="PF03800">
    <property type="entry name" value="Nuf2"/>
    <property type="match status" value="1"/>
</dbReference>
<keyword evidence="3" id="KW-0158">Chromosome</keyword>
<dbReference type="EMBL" id="JH993974">
    <property type="protein sequence ID" value="ELQ75293.1"/>
    <property type="molecule type" value="Genomic_DNA"/>
</dbReference>
<keyword evidence="5" id="KW-0498">Mitosis</keyword>
<evidence type="ECO:0000256" key="4">
    <source>
        <dbReference type="ARBA" id="ARBA00022618"/>
    </source>
</evidence>
<dbReference type="InterPro" id="IPR038275">
    <property type="entry name" value="Nuf2_N_sf"/>
</dbReference>
<reference evidence="11 12" key="1">
    <citation type="journal article" date="2012" name="PLoS Pathog.">
        <title>The genome of the obligate intracellular parasite Trachipleistophora hominis: new insights into microsporidian genome dynamics and reductive evolution.</title>
        <authorList>
            <person name="Heinz E."/>
            <person name="Williams T.A."/>
            <person name="Nakjang S."/>
            <person name="Noel C.J."/>
            <person name="Swan D.C."/>
            <person name="Goldberg A.V."/>
            <person name="Harris S.R."/>
            <person name="Weinmaier T."/>
            <person name="Markert S."/>
            <person name="Becher D."/>
            <person name="Bernhardt J."/>
            <person name="Dagan T."/>
            <person name="Hacker C."/>
            <person name="Lucocq J.M."/>
            <person name="Schweder T."/>
            <person name="Rattei T."/>
            <person name="Hall N."/>
            <person name="Hirt R.P."/>
            <person name="Embley T.M."/>
        </authorList>
    </citation>
    <scope>NUCLEOTIDE SEQUENCE [LARGE SCALE GENOMIC DNA]</scope>
</reference>
<sequence length="428" mass="50541">MTKEKDNIYLIPNFQPSEIISYFSEHGIPILQSEITKPSFQNVLRIYSSIIGLIYTNSSISNDADESKFLLILYKRTDMLLRRLGIDFFELKDLLTPSYKRNLNFLSTIYNFCIYRDSKKEYYEKLLLEKEEQESLLNEINVSINMAESKLKSMKDEAQKKEKENAELENKVGQLEDEVKSLCKEQRERANSVEEMKRERDEFYDKLSSLKLVCLNLKQEIKEMKTQVIDDPSKMLSLIEEMQVLIKTEKASIEEFNKKIRHTTELIDKEEEEKTRIQSAIKMAISQKNKTKTANELQNEVTCLEKTIKSLSMAINVSNRRIDHLSKQISHIEGKIEVLKKKDQENAKELSNNLNKLKDNYSKVRTERNDYFERIANNQKEIKEIEYKMVQIMNQHQKDMHVLISKLTELKNAANRYFMGFEDFNREL</sequence>
<dbReference type="HOGENOM" id="CLU_025461_1_1_1"/>
<proteinExistence type="inferred from homology"/>
<evidence type="ECO:0000259" key="10">
    <source>
        <dbReference type="Pfam" id="PF03800"/>
    </source>
</evidence>
<comment type="similarity">
    <text evidence="2">Belongs to the NUF2 family.</text>
</comment>
<evidence type="ECO:0000256" key="5">
    <source>
        <dbReference type="ARBA" id="ARBA00022776"/>
    </source>
</evidence>
<keyword evidence="12" id="KW-1185">Reference proteome</keyword>
<accession>L7JUZ3</accession>
<dbReference type="OMA" id="YLKMEAH"/>
<dbReference type="VEuPathDB" id="MicrosporidiaDB:THOM_1790"/>